<dbReference type="GO" id="GO:1902936">
    <property type="term" value="F:phosphatidylinositol bisphosphate binding"/>
    <property type="evidence" value="ECO:0007669"/>
    <property type="project" value="TreeGrafter"/>
</dbReference>
<evidence type="ECO:0000313" key="2">
    <source>
        <dbReference type="EMBL" id="KAG5680466.1"/>
    </source>
</evidence>
<dbReference type="CDD" id="cd00170">
    <property type="entry name" value="SEC14"/>
    <property type="match status" value="1"/>
</dbReference>
<dbReference type="OrthoDB" id="1434354at2759"/>
<comment type="caution">
    <text evidence="2">The sequence shown here is derived from an EMBL/GenBank/DDBJ whole genome shotgun (WGS) entry which is preliminary data.</text>
</comment>
<dbReference type="InterPro" id="IPR036273">
    <property type="entry name" value="CRAL/TRIO_N_dom_sf"/>
</dbReference>
<dbReference type="InterPro" id="IPR001251">
    <property type="entry name" value="CRAL-TRIO_dom"/>
</dbReference>
<protein>
    <recommendedName>
        <fullName evidence="1">CRAL-TRIO domain-containing protein</fullName>
    </recommendedName>
</protein>
<reference evidence="2" key="1">
    <citation type="submission" date="2021-03" db="EMBL/GenBank/DDBJ databases">
        <title>Chromosome level genome of the anhydrobiotic midge Polypedilum vanderplanki.</title>
        <authorList>
            <person name="Yoshida Y."/>
            <person name="Kikawada T."/>
            <person name="Gusev O."/>
        </authorList>
    </citation>
    <scope>NUCLEOTIDE SEQUENCE</scope>
    <source>
        <strain evidence="2">NIAS01</strain>
        <tissue evidence="2">Whole body or cell culture</tissue>
    </source>
</reference>
<dbReference type="Pfam" id="PF00650">
    <property type="entry name" value="CRAL_TRIO"/>
    <property type="match status" value="1"/>
</dbReference>
<dbReference type="SUPFAM" id="SSF46938">
    <property type="entry name" value="CRAL/TRIO N-terminal domain"/>
    <property type="match status" value="1"/>
</dbReference>
<dbReference type="SMART" id="SM00516">
    <property type="entry name" value="SEC14"/>
    <property type="match status" value="1"/>
</dbReference>
<dbReference type="PANTHER" id="PTHR10174">
    <property type="entry name" value="ALPHA-TOCOPHEROL TRANSFER PROTEIN-RELATED"/>
    <property type="match status" value="1"/>
</dbReference>
<proteinExistence type="predicted"/>
<dbReference type="InterPro" id="IPR036865">
    <property type="entry name" value="CRAL-TRIO_dom_sf"/>
</dbReference>
<dbReference type="Gene3D" id="1.10.8.20">
    <property type="entry name" value="N-terminal domain of phosphatidylinositol transfer protein sec14p"/>
    <property type="match status" value="1"/>
</dbReference>
<dbReference type="Gene3D" id="3.40.525.10">
    <property type="entry name" value="CRAL-TRIO lipid binding domain"/>
    <property type="match status" value="1"/>
</dbReference>
<dbReference type="Gene3D" id="1.20.5.1200">
    <property type="entry name" value="Alpha-tocopherol transfer"/>
    <property type="match status" value="1"/>
</dbReference>
<organism evidence="2 3">
    <name type="scientific">Polypedilum vanderplanki</name>
    <name type="common">Sleeping chironomid midge</name>
    <dbReference type="NCBI Taxonomy" id="319348"/>
    <lineage>
        <taxon>Eukaryota</taxon>
        <taxon>Metazoa</taxon>
        <taxon>Ecdysozoa</taxon>
        <taxon>Arthropoda</taxon>
        <taxon>Hexapoda</taxon>
        <taxon>Insecta</taxon>
        <taxon>Pterygota</taxon>
        <taxon>Neoptera</taxon>
        <taxon>Endopterygota</taxon>
        <taxon>Diptera</taxon>
        <taxon>Nematocera</taxon>
        <taxon>Chironomoidea</taxon>
        <taxon>Chironomidae</taxon>
        <taxon>Chironominae</taxon>
        <taxon>Polypedilum</taxon>
        <taxon>Polypedilum</taxon>
    </lineage>
</organism>
<dbReference type="EMBL" id="JADBJN010000001">
    <property type="protein sequence ID" value="KAG5680466.1"/>
    <property type="molecule type" value="Genomic_DNA"/>
</dbReference>
<sequence>MIEDENDDFEDCLDEQNIEETPNYLEEFRAWVKDSKKLPKTISDAFLMRFLKVCDNDLTKAQELLMFNFKLRSSAPNLFTNRDIKAKEIQTAADIMHFFALEKRTKDNFKVSVATFHNTDASIFNYTDLLKTALMILDTRFAEYDYDNKIADGDIMISDMQGMSFRHFLKMMRAFSTATFYMKYLQESAPIKIVQAHLVNPSGVVNRMFSIMRPFMKKELLDVFHIHSNGYESLYDYVPKELLPSEYGGTSGVTIEESHRQWIARTEKNRDFLLNDDNWRFQE</sequence>
<keyword evidence="3" id="KW-1185">Reference proteome</keyword>
<dbReference type="Proteomes" id="UP001107558">
    <property type="component" value="Chromosome 1"/>
</dbReference>
<dbReference type="GO" id="GO:0016020">
    <property type="term" value="C:membrane"/>
    <property type="evidence" value="ECO:0007669"/>
    <property type="project" value="TreeGrafter"/>
</dbReference>
<feature type="domain" description="CRAL-TRIO" evidence="1">
    <location>
        <begin position="86"/>
        <end position="255"/>
    </location>
</feature>
<name>A0A9J6CED6_POLVA</name>
<dbReference type="PANTHER" id="PTHR10174:SF224">
    <property type="entry name" value="RETINOL-BINDING PROTEIN PINTA"/>
    <property type="match status" value="1"/>
</dbReference>
<accession>A0A9J6CED6</accession>
<evidence type="ECO:0000313" key="3">
    <source>
        <dbReference type="Proteomes" id="UP001107558"/>
    </source>
</evidence>
<evidence type="ECO:0000259" key="1">
    <source>
        <dbReference type="PROSITE" id="PS50191"/>
    </source>
</evidence>
<dbReference type="AlphaFoldDB" id="A0A9J6CED6"/>
<gene>
    <name evidence="2" type="ORF">PVAND_009974</name>
</gene>
<dbReference type="SUPFAM" id="SSF52087">
    <property type="entry name" value="CRAL/TRIO domain"/>
    <property type="match status" value="1"/>
</dbReference>
<dbReference type="PROSITE" id="PS50191">
    <property type="entry name" value="CRAL_TRIO"/>
    <property type="match status" value="1"/>
</dbReference>